<evidence type="ECO:0000313" key="3">
    <source>
        <dbReference type="Proteomes" id="UP000030651"/>
    </source>
</evidence>
<dbReference type="GeneID" id="19273518"/>
<dbReference type="AlphaFoldDB" id="W3WZU0"/>
<keyword evidence="3" id="KW-1185">Reference proteome</keyword>
<dbReference type="Pfam" id="PF06985">
    <property type="entry name" value="HET"/>
    <property type="match status" value="1"/>
</dbReference>
<feature type="domain" description="Heterokaryon incompatibility" evidence="1">
    <location>
        <begin position="337"/>
        <end position="496"/>
    </location>
</feature>
<gene>
    <name evidence="2" type="ORF">PFICI_08505</name>
</gene>
<dbReference type="eggNOG" id="ENOG502SUZ5">
    <property type="taxonomic scope" value="Eukaryota"/>
</dbReference>
<accession>W3WZU0</accession>
<sequence>MSSDKRDYWLAWVLSSYNQQTAAHTHFSNVHQYFSSNSHVTYAFGTVRGFNVVMASPADMTDSQSTAFIISELMQYAPAVRTGFIIRSDAIAAPGVKLGDVVVGGALPDLRQGVTYFDAEKTMCEERLVVTGQSGRVSNTIAMAIETHSWEGHHSWLASFTKQWRACHCESAGPTVAQCDEYDDLAIESEAHLPTPSTHYGGIAISSQPLLNHTLLEGIATERNILCFETASLPTNSLPFLVVAGIANSNTENKDRHTYENACLAVMSYIASVMLYIDPDELLSEPPISELFVYESLEMDQPGYRLLRLQAGAGPIECHLFQSYLPSDNDDITLVPYEALSYCWGSNVLTNTIRVNGKLLAITSNLFEALKHLRFSDKDRILWVDAICIDQNNVLERGHQVDMMGKLYSMADEVLIWLGQLECGKLLPALQRFEAEVPCETWKKWLHKDPRFRGIWDMMKIPWAFQDQGPVGANLRSELELLMESPWFSRVWIIQEVAQAKRASLGCTEGWIKATTFAAAPNLLEVEPSTQCQAIIDVMPGPSRLSSWFGQNPNMSTLLWRFRSSQASDPRDRLYALLGISSDKPIVADYRKTEQEVVKEFLKYLLQGKFFQWQNHASSVQEILGTLRTFLESEILGGADIHDVERLSSRHMKPLVLTMTAVDYLRYVKSPLLHQLSRQGAIIMELDERGLFKGIISFPSFWEKSKKIRATSSIFGAARRNGLDFTSQVLAQVRDDLDMNDDVVIESAKNGPSVLNQFLINYGVNGRSNGRTTVPWFYEQVTCPNICGSFKILKRFLDRAGLFLPLSQKWGHLLDGLNMHTGKPDVATLWEMDSIFQVSLQHFRHAIKETDRSSLGEIRGGQDVIRDYLESCGDRVQVTKEDMTELVSKYSIEVFFSSVVEEIEIMEVDIWPSYLKEEMAEYQGPPEHRTMAWKVMIPRSVDSPITGYRYIRLPESRFWVPFEDRGKKRRRKDTVNHRRLGY</sequence>
<dbReference type="InterPro" id="IPR035994">
    <property type="entry name" value="Nucleoside_phosphorylase_sf"/>
</dbReference>
<dbReference type="Gene3D" id="3.40.50.1580">
    <property type="entry name" value="Nucleoside phosphorylase domain"/>
    <property type="match status" value="1"/>
</dbReference>
<dbReference type="PANTHER" id="PTHR24148">
    <property type="entry name" value="ANKYRIN REPEAT DOMAIN-CONTAINING PROTEIN 39 HOMOLOG-RELATED"/>
    <property type="match status" value="1"/>
</dbReference>
<name>W3WZU0_PESFW</name>
<dbReference type="InterPro" id="IPR052895">
    <property type="entry name" value="HetReg/Transcr_Mod"/>
</dbReference>
<evidence type="ECO:0000259" key="1">
    <source>
        <dbReference type="Pfam" id="PF06985"/>
    </source>
</evidence>
<dbReference type="GO" id="GO:0003824">
    <property type="term" value="F:catalytic activity"/>
    <property type="evidence" value="ECO:0007669"/>
    <property type="project" value="InterPro"/>
</dbReference>
<dbReference type="Proteomes" id="UP000030651">
    <property type="component" value="Unassembled WGS sequence"/>
</dbReference>
<dbReference type="HOGENOM" id="CLU_010711_0_0_1"/>
<dbReference type="InterPro" id="IPR010730">
    <property type="entry name" value="HET"/>
</dbReference>
<dbReference type="EMBL" id="KI912114">
    <property type="protein sequence ID" value="ETS78652.1"/>
    <property type="molecule type" value="Genomic_DNA"/>
</dbReference>
<reference evidence="3" key="1">
    <citation type="journal article" date="2015" name="BMC Genomics">
        <title>Genomic and transcriptomic analysis of the endophytic fungus Pestalotiopsis fici reveals its lifestyle and high potential for synthesis of natural products.</title>
        <authorList>
            <person name="Wang X."/>
            <person name="Zhang X."/>
            <person name="Liu L."/>
            <person name="Xiang M."/>
            <person name="Wang W."/>
            <person name="Sun X."/>
            <person name="Che Y."/>
            <person name="Guo L."/>
            <person name="Liu G."/>
            <person name="Guo L."/>
            <person name="Wang C."/>
            <person name="Yin W.B."/>
            <person name="Stadler M."/>
            <person name="Zhang X."/>
            <person name="Liu X."/>
        </authorList>
    </citation>
    <scope>NUCLEOTIDE SEQUENCE [LARGE SCALE GENOMIC DNA]</scope>
    <source>
        <strain evidence="3">W106-1 / CGMCC3.15140</strain>
    </source>
</reference>
<evidence type="ECO:0000313" key="2">
    <source>
        <dbReference type="EMBL" id="ETS78652.1"/>
    </source>
</evidence>
<proteinExistence type="predicted"/>
<dbReference type="GO" id="GO:0009116">
    <property type="term" value="P:nucleoside metabolic process"/>
    <property type="evidence" value="ECO:0007669"/>
    <property type="project" value="InterPro"/>
</dbReference>
<organism evidence="2 3">
    <name type="scientific">Pestalotiopsis fici (strain W106-1 / CGMCC3.15140)</name>
    <dbReference type="NCBI Taxonomy" id="1229662"/>
    <lineage>
        <taxon>Eukaryota</taxon>
        <taxon>Fungi</taxon>
        <taxon>Dikarya</taxon>
        <taxon>Ascomycota</taxon>
        <taxon>Pezizomycotina</taxon>
        <taxon>Sordariomycetes</taxon>
        <taxon>Xylariomycetidae</taxon>
        <taxon>Amphisphaeriales</taxon>
        <taxon>Sporocadaceae</taxon>
        <taxon>Pestalotiopsis</taxon>
    </lineage>
</organism>
<dbReference type="PANTHER" id="PTHR24148:SF73">
    <property type="entry name" value="HET DOMAIN PROTEIN (AFU_ORTHOLOGUE AFUA_8G01020)"/>
    <property type="match status" value="1"/>
</dbReference>
<dbReference type="InParanoid" id="W3WZU0"/>
<dbReference type="RefSeq" id="XP_007835277.1">
    <property type="nucleotide sequence ID" value="XM_007837086.1"/>
</dbReference>
<dbReference type="OrthoDB" id="194358at2759"/>
<dbReference type="KEGG" id="pfy:PFICI_08505"/>
<protein>
    <recommendedName>
        <fullName evidence="1">Heterokaryon incompatibility domain-containing protein</fullName>
    </recommendedName>
</protein>